<dbReference type="PANTHER" id="PTHR43293">
    <property type="entry name" value="ACETATE COA-TRANSFERASE YDIF"/>
    <property type="match status" value="1"/>
</dbReference>
<dbReference type="STRING" id="2309.CF15_07150"/>
<dbReference type="GO" id="GO:0008410">
    <property type="term" value="F:CoA-transferase activity"/>
    <property type="evidence" value="ECO:0007669"/>
    <property type="project" value="InterPro"/>
</dbReference>
<name>A0A0V8RWR8_PYROC</name>
<dbReference type="AlphaFoldDB" id="A0A0V8RWR8"/>
<dbReference type="InterPro" id="IPR037171">
    <property type="entry name" value="NagB/RpiA_transferase-like"/>
</dbReference>
<protein>
    <submittedName>
        <fullName evidence="1">CoA-transferase</fullName>
    </submittedName>
</protein>
<sequence>MDGGGGLGVPSPKLVDLDYAAELVEPGSSVTVSGITFVRNPSALVAALVERGARDLCFIDREPGFALDVMAAAGLLRCVRAAMASFELYGLAPTVRRLAERGEVEYIEDTCGAVIAGLRAGAQGVPFMPARGILGSQLLELHEKRWGTWRRIRDPWTGEELVAVRAIEPDYALVHVHVSDPYGNAVIEGPRFEDELKIRAARHVIISAERIVEPEELRGFRHTLSATSLHVDAVVHAPRGAWPTAMPGLYRADYEAIRGYVEAARQGRAMEWVKANLSRMRG</sequence>
<accession>A0A0V8RWR8</accession>
<keyword evidence="2" id="KW-1185">Reference proteome</keyword>
<reference evidence="1 2" key="1">
    <citation type="submission" date="2015-11" db="EMBL/GenBank/DDBJ databases">
        <title>Genome sequence of Pyrodictium occultum PL-19, a marine hyperthermophilic archaeon isolated from Volcano, Italy.</title>
        <authorList>
            <person name="Utturkar S."/>
            <person name="Huber H."/>
            <person name="Leptihn S."/>
            <person name="Brown S."/>
            <person name="Stetter K.O."/>
            <person name="Podar M."/>
        </authorList>
    </citation>
    <scope>NUCLEOTIDE SEQUENCE [LARGE SCALE GENOMIC DNA]</scope>
    <source>
        <strain evidence="1 2">PL-19</strain>
    </source>
</reference>
<dbReference type="InterPro" id="IPR004165">
    <property type="entry name" value="CoA_trans_fam_I"/>
</dbReference>
<gene>
    <name evidence="1" type="ORF">CF15_07150</name>
</gene>
<organism evidence="1 2">
    <name type="scientific">Pyrodictium occultum</name>
    <dbReference type="NCBI Taxonomy" id="2309"/>
    <lineage>
        <taxon>Archaea</taxon>
        <taxon>Thermoproteota</taxon>
        <taxon>Thermoprotei</taxon>
        <taxon>Desulfurococcales</taxon>
        <taxon>Pyrodictiaceae</taxon>
        <taxon>Pyrodictium</taxon>
    </lineage>
</organism>
<dbReference type="SMART" id="SM00882">
    <property type="entry name" value="CoA_trans"/>
    <property type="match status" value="1"/>
</dbReference>
<dbReference type="Proteomes" id="UP000053352">
    <property type="component" value="Unassembled WGS sequence"/>
</dbReference>
<dbReference type="Pfam" id="PF01144">
    <property type="entry name" value="CoA_trans"/>
    <property type="match status" value="1"/>
</dbReference>
<dbReference type="SUPFAM" id="SSF100950">
    <property type="entry name" value="NagB/RpiA/CoA transferase-like"/>
    <property type="match status" value="1"/>
</dbReference>
<comment type="caution">
    <text evidence="1">The sequence shown here is derived from an EMBL/GenBank/DDBJ whole genome shotgun (WGS) entry which is preliminary data.</text>
</comment>
<proteinExistence type="predicted"/>
<keyword evidence="1" id="KW-0808">Transferase</keyword>
<evidence type="ECO:0000313" key="2">
    <source>
        <dbReference type="Proteomes" id="UP000053352"/>
    </source>
</evidence>
<dbReference type="Gene3D" id="3.30.30.40">
    <property type="match status" value="1"/>
</dbReference>
<evidence type="ECO:0000313" key="1">
    <source>
        <dbReference type="EMBL" id="KSW12491.1"/>
    </source>
</evidence>
<dbReference type="Gene3D" id="3.40.1080.10">
    <property type="entry name" value="Glutaconate Coenzyme A-transferase"/>
    <property type="match status" value="1"/>
</dbReference>
<dbReference type="EMBL" id="LNTB01000001">
    <property type="protein sequence ID" value="KSW12491.1"/>
    <property type="molecule type" value="Genomic_DNA"/>
</dbReference>
<dbReference type="PANTHER" id="PTHR43293:SF3">
    <property type="entry name" value="CHOLESTEROL RING-CLEAVING HYDROLASE IPDB SUBUNIT"/>
    <property type="match status" value="1"/>
</dbReference>